<dbReference type="AlphaFoldDB" id="A0A5B1CL84"/>
<sequence>MFHWPIRVIHRFVGLVVVSALLPALICEASPSRITLLDPAEISNDLVQPLYANVVQSKSELVVQTQANQDYPGVSIRSPKAGWDLSETPIVTMTVRNLSDRPLDVMMSLQNEKSDGVKGASAQKIQVLKGQTATLQMMVGDWYGNRSESFDPTQVARINVLVDRDDKSKSFAIVDIHASGIDEPVKHILESEYFANLQPFFGKGLNIGNTLEAPNEGDWGVKLQDGQLQIVREAGFDSIRLPVRWSAHASKQPPYRLEASFKRRVKSVVDDALNQGLRVVLNVHHYEEIFEDPMAHRDRFLELWRQIASEYAEYPPELAFEILNEAHGKLDAEIWNKLVADTTKIIRQSNPDRWIVIGGVNWNSVNGLASLKLPENDSRIAVTFHYYSPMAVTHQGAPWIEEDASKWLGTTWTGSEEEQTQVQMDFNKALAFGYEHNTPIYLGEYGVYQDADMDTRVTWTSAITRAAVERKMGYAYWEFYSLFGLYDPVTKTWREPLKAAVLKP</sequence>
<dbReference type="Gene3D" id="2.60.120.430">
    <property type="entry name" value="Galactose-binding lectin"/>
    <property type="match status" value="1"/>
</dbReference>
<dbReference type="GO" id="GO:0005576">
    <property type="term" value="C:extracellular region"/>
    <property type="evidence" value="ECO:0007669"/>
    <property type="project" value="TreeGrafter"/>
</dbReference>
<evidence type="ECO:0000256" key="1">
    <source>
        <dbReference type="ARBA" id="ARBA00022729"/>
    </source>
</evidence>
<dbReference type="Proteomes" id="UP000322699">
    <property type="component" value="Unassembled WGS sequence"/>
</dbReference>
<dbReference type="Gene3D" id="3.20.20.80">
    <property type="entry name" value="Glycosidases"/>
    <property type="match status" value="1"/>
</dbReference>
<comment type="similarity">
    <text evidence="4">Belongs to the glycosyl hydrolase 5 (cellulase A) family.</text>
</comment>
<dbReference type="GO" id="GO:0008422">
    <property type="term" value="F:beta-glucosidase activity"/>
    <property type="evidence" value="ECO:0007669"/>
    <property type="project" value="TreeGrafter"/>
</dbReference>
<evidence type="ECO:0000313" key="7">
    <source>
        <dbReference type="Proteomes" id="UP000322699"/>
    </source>
</evidence>
<dbReference type="OrthoDB" id="9800955at2"/>
<evidence type="ECO:0000259" key="5">
    <source>
        <dbReference type="Pfam" id="PF00150"/>
    </source>
</evidence>
<dbReference type="SUPFAM" id="SSF51445">
    <property type="entry name" value="(Trans)glycosidases"/>
    <property type="match status" value="1"/>
</dbReference>
<dbReference type="GO" id="GO:0009251">
    <property type="term" value="P:glucan catabolic process"/>
    <property type="evidence" value="ECO:0007669"/>
    <property type="project" value="TreeGrafter"/>
</dbReference>
<dbReference type="GO" id="GO:0008810">
    <property type="term" value="F:cellulase activity"/>
    <property type="evidence" value="ECO:0007669"/>
    <property type="project" value="UniProtKB-EC"/>
</dbReference>
<dbReference type="Pfam" id="PF00150">
    <property type="entry name" value="Cellulase"/>
    <property type="match status" value="1"/>
</dbReference>
<proteinExistence type="inferred from homology"/>
<protein>
    <submittedName>
        <fullName evidence="6">Endoglucanase H</fullName>
        <ecNumber evidence="6">3.2.1.4</ecNumber>
    </submittedName>
</protein>
<evidence type="ECO:0000256" key="4">
    <source>
        <dbReference type="RuleBase" id="RU361153"/>
    </source>
</evidence>
<dbReference type="PANTHER" id="PTHR31297:SF17">
    <property type="entry name" value="ENDOGLUCANASE"/>
    <property type="match status" value="1"/>
</dbReference>
<keyword evidence="7" id="KW-1185">Reference proteome</keyword>
<dbReference type="EC" id="3.2.1.4" evidence="6"/>
<gene>
    <name evidence="6" type="primary">celH</name>
    <name evidence="6" type="ORF">LF1_31950</name>
</gene>
<dbReference type="RefSeq" id="WP_084422861.1">
    <property type="nucleotide sequence ID" value="NZ_LWSK01000103.1"/>
</dbReference>
<comment type="caution">
    <text evidence="6">The sequence shown here is derived from an EMBL/GenBank/DDBJ whole genome shotgun (WGS) entry which is preliminary data.</text>
</comment>
<keyword evidence="3 4" id="KW-0326">Glycosidase</keyword>
<dbReference type="EMBL" id="VRLW01000001">
    <property type="protein sequence ID" value="KAA1260655.1"/>
    <property type="molecule type" value="Genomic_DNA"/>
</dbReference>
<dbReference type="InterPro" id="IPR017853">
    <property type="entry name" value="GH"/>
</dbReference>
<name>A0A5B1CL84_9BACT</name>
<organism evidence="6 7">
    <name type="scientific">Rubripirellula obstinata</name>
    <dbReference type="NCBI Taxonomy" id="406547"/>
    <lineage>
        <taxon>Bacteria</taxon>
        <taxon>Pseudomonadati</taxon>
        <taxon>Planctomycetota</taxon>
        <taxon>Planctomycetia</taxon>
        <taxon>Pirellulales</taxon>
        <taxon>Pirellulaceae</taxon>
        <taxon>Rubripirellula</taxon>
    </lineage>
</organism>
<evidence type="ECO:0000256" key="2">
    <source>
        <dbReference type="ARBA" id="ARBA00022801"/>
    </source>
</evidence>
<reference evidence="6 7" key="1">
    <citation type="submission" date="2019-08" db="EMBL/GenBank/DDBJ databases">
        <title>Deep-cultivation of Planctomycetes and their phenomic and genomic characterization uncovers novel biology.</title>
        <authorList>
            <person name="Wiegand S."/>
            <person name="Jogler M."/>
            <person name="Boedeker C."/>
            <person name="Pinto D."/>
            <person name="Vollmers J."/>
            <person name="Rivas-Marin E."/>
            <person name="Kohn T."/>
            <person name="Peeters S.H."/>
            <person name="Heuer A."/>
            <person name="Rast P."/>
            <person name="Oberbeckmann S."/>
            <person name="Bunk B."/>
            <person name="Jeske O."/>
            <person name="Meyerdierks A."/>
            <person name="Storesund J.E."/>
            <person name="Kallscheuer N."/>
            <person name="Luecker S."/>
            <person name="Lage O.M."/>
            <person name="Pohl T."/>
            <person name="Merkel B.J."/>
            <person name="Hornburger P."/>
            <person name="Mueller R.-W."/>
            <person name="Bruemmer F."/>
            <person name="Labrenz M."/>
            <person name="Spormann A.M."/>
            <person name="Op Den Camp H."/>
            <person name="Overmann J."/>
            <person name="Amann R."/>
            <person name="Jetten M.S.M."/>
            <person name="Mascher T."/>
            <person name="Medema M.H."/>
            <person name="Devos D.P."/>
            <person name="Kaster A.-K."/>
            <person name="Ovreas L."/>
            <person name="Rohde M."/>
            <person name="Galperin M.Y."/>
            <person name="Jogler C."/>
        </authorList>
    </citation>
    <scope>NUCLEOTIDE SEQUENCE [LARGE SCALE GENOMIC DNA]</scope>
    <source>
        <strain evidence="6 7">LF1</strain>
    </source>
</reference>
<evidence type="ECO:0000256" key="3">
    <source>
        <dbReference type="ARBA" id="ARBA00023295"/>
    </source>
</evidence>
<accession>A0A5B1CL84</accession>
<evidence type="ECO:0000313" key="6">
    <source>
        <dbReference type="EMBL" id="KAA1260655.1"/>
    </source>
</evidence>
<dbReference type="InterPro" id="IPR050386">
    <property type="entry name" value="Glycosyl_hydrolase_5"/>
</dbReference>
<keyword evidence="1" id="KW-0732">Signal</keyword>
<dbReference type="InterPro" id="IPR001547">
    <property type="entry name" value="Glyco_hydro_5"/>
</dbReference>
<dbReference type="PANTHER" id="PTHR31297">
    <property type="entry name" value="GLUCAN ENDO-1,6-BETA-GLUCOSIDASE B"/>
    <property type="match status" value="1"/>
</dbReference>
<keyword evidence="2 4" id="KW-0378">Hydrolase</keyword>
<feature type="domain" description="Glycoside hydrolase family 5" evidence="5">
    <location>
        <begin position="219"/>
        <end position="479"/>
    </location>
</feature>
<dbReference type="GO" id="GO:0009986">
    <property type="term" value="C:cell surface"/>
    <property type="evidence" value="ECO:0007669"/>
    <property type="project" value="TreeGrafter"/>
</dbReference>